<protein>
    <submittedName>
        <fullName evidence="1">Uncharacterized protein</fullName>
    </submittedName>
</protein>
<dbReference type="EMBL" id="KN832646">
    <property type="protein sequence ID" value="KII82797.1"/>
    <property type="molecule type" value="Genomic_DNA"/>
</dbReference>
<evidence type="ECO:0000313" key="1">
    <source>
        <dbReference type="EMBL" id="KII82797.1"/>
    </source>
</evidence>
<dbReference type="OrthoDB" id="3269456at2759"/>
<proteinExistence type="predicted"/>
<keyword evidence="2" id="KW-1185">Reference proteome</keyword>
<accession>A0A0C9SPN1</accession>
<reference evidence="1 2" key="1">
    <citation type="submission" date="2014-06" db="EMBL/GenBank/DDBJ databases">
        <title>Evolutionary Origins and Diversification of the Mycorrhizal Mutualists.</title>
        <authorList>
            <consortium name="DOE Joint Genome Institute"/>
            <consortium name="Mycorrhizal Genomics Consortium"/>
            <person name="Kohler A."/>
            <person name="Kuo A."/>
            <person name="Nagy L.G."/>
            <person name="Floudas D."/>
            <person name="Copeland A."/>
            <person name="Barry K.W."/>
            <person name="Cichocki N."/>
            <person name="Veneault-Fourrey C."/>
            <person name="LaButti K."/>
            <person name="Lindquist E.A."/>
            <person name="Lipzen A."/>
            <person name="Lundell T."/>
            <person name="Morin E."/>
            <person name="Murat C."/>
            <person name="Riley R."/>
            <person name="Ohm R."/>
            <person name="Sun H."/>
            <person name="Tunlid A."/>
            <person name="Henrissat B."/>
            <person name="Grigoriev I.V."/>
            <person name="Hibbett D.S."/>
            <person name="Martin F."/>
        </authorList>
    </citation>
    <scope>NUCLEOTIDE SEQUENCE [LARGE SCALE GENOMIC DNA]</scope>
    <source>
        <strain evidence="1 2">FD-325 SS-3</strain>
    </source>
</reference>
<dbReference type="AlphaFoldDB" id="A0A0C9SPN1"/>
<gene>
    <name evidence="1" type="ORF">PLICRDRAFT_47480</name>
</gene>
<dbReference type="HOGENOM" id="CLU_067622_1_1_1"/>
<dbReference type="Proteomes" id="UP000053263">
    <property type="component" value="Unassembled WGS sequence"/>
</dbReference>
<sequence>MEEELYNFGAAAKDLRKLSLERAKANCDGQLSTFSKNANGLAASQILASENPLAWCLTTRPTTDLGEVEEIVLHIQGMLVGMDLPPISKARARDTPDRQRKYLKQSIALAGLGEEGFHNSVDSIASIHDLFSRQFKESELEPWYPSKFRSHSSVDIANRYFSPRGSSGSHADCVPFDPAMDPQGVLQGMAGSTLTHTAENAVAYYERLQPSNRMVQALPSYFRVGDIVEAQVSFKVVPLKAGKRKMLVVLRAIALMDGAYSKNAGILRSKRAIRPPLFVLKRKIGYFNEEEQVRKTSEGIANMEV</sequence>
<name>A0A0C9SPN1_PLICR</name>
<evidence type="ECO:0000313" key="2">
    <source>
        <dbReference type="Proteomes" id="UP000053263"/>
    </source>
</evidence>
<organism evidence="1 2">
    <name type="scientific">Plicaturopsis crispa FD-325 SS-3</name>
    <dbReference type="NCBI Taxonomy" id="944288"/>
    <lineage>
        <taxon>Eukaryota</taxon>
        <taxon>Fungi</taxon>
        <taxon>Dikarya</taxon>
        <taxon>Basidiomycota</taxon>
        <taxon>Agaricomycotina</taxon>
        <taxon>Agaricomycetes</taxon>
        <taxon>Agaricomycetidae</taxon>
        <taxon>Amylocorticiales</taxon>
        <taxon>Amylocorticiaceae</taxon>
        <taxon>Plicatura</taxon>
        <taxon>Plicaturopsis crispa</taxon>
    </lineage>
</organism>